<organism evidence="7 8">
    <name type="scientific">Arxiozyma heterogenica</name>
    <dbReference type="NCBI Taxonomy" id="278026"/>
    <lineage>
        <taxon>Eukaryota</taxon>
        <taxon>Fungi</taxon>
        <taxon>Dikarya</taxon>
        <taxon>Ascomycota</taxon>
        <taxon>Saccharomycotina</taxon>
        <taxon>Saccharomycetes</taxon>
        <taxon>Saccharomycetales</taxon>
        <taxon>Saccharomycetaceae</taxon>
        <taxon>Arxiozyma</taxon>
    </lineage>
</organism>
<protein>
    <recommendedName>
        <fullName evidence="3">Ubiquitin fusion degradation protein 1</fullName>
    </recommendedName>
</protein>
<keyword evidence="8" id="KW-1185">Reference proteome</keyword>
<evidence type="ECO:0000256" key="1">
    <source>
        <dbReference type="ARBA" id="ARBA00006043"/>
    </source>
</evidence>
<dbReference type="PANTHER" id="PTHR12555">
    <property type="entry name" value="UBIQUITIN FUSION DEGRADATON PROTEIN 1"/>
    <property type="match status" value="1"/>
</dbReference>
<dbReference type="Pfam" id="PF24842">
    <property type="entry name" value="UFD1_N2"/>
    <property type="match status" value="1"/>
</dbReference>
<dbReference type="InterPro" id="IPR055417">
    <property type="entry name" value="UFD1_N1"/>
</dbReference>
<evidence type="ECO:0000256" key="3">
    <source>
        <dbReference type="ARBA" id="ARBA00074895"/>
    </source>
</evidence>
<dbReference type="AlphaFoldDB" id="A0AAN7WNF6"/>
<feature type="region of interest" description="Disordered" evidence="4">
    <location>
        <begin position="326"/>
        <end position="376"/>
    </location>
</feature>
<dbReference type="GO" id="GO:0034098">
    <property type="term" value="C:VCP-NPL4-UFD1 AAA ATPase complex"/>
    <property type="evidence" value="ECO:0007669"/>
    <property type="project" value="TreeGrafter"/>
</dbReference>
<proteinExistence type="inferred from homology"/>
<name>A0AAN7WNF6_9SACH</name>
<dbReference type="PANTHER" id="PTHR12555:SF13">
    <property type="entry name" value="UBIQUITIN RECOGNITION FACTOR IN ER-ASSOCIATED DEGRADATION PROTEIN 1"/>
    <property type="match status" value="1"/>
</dbReference>
<evidence type="ECO:0000256" key="4">
    <source>
        <dbReference type="SAM" id="MobiDB-lite"/>
    </source>
</evidence>
<dbReference type="GO" id="GO:0032182">
    <property type="term" value="F:ubiquitin-like protein binding"/>
    <property type="evidence" value="ECO:0007669"/>
    <property type="project" value="UniProtKB-ARBA"/>
</dbReference>
<sequence length="376" mass="41869">MFSGFMSNVMANSNNSFQSFMSQTFAELFRCYPITMMNDRIRKDDSNYGGKIFLPPSALNKLSLLNIQYPMLFELTVNETGKSTHAGVLEFTAEEGRAYLPDWMLKTLNVQPGALLTIRSTELPRGTFVKLELQSVDFLDISDPKAVLENALRNFSTLTVDDIIEINYNNKLYRIKILEVKPQTGSNSVCVVETDLITDFAPPVGYVEPDYKSTAKGQGPNDSHNNNVKKKTADKFDSSIVKEGSMSTRINYSKIATSNNIKNTNNNFIGHGESLSGKKPNKIKNNTEETTSQSLNINLDGEPARLDLPPGQLFFGFPIVLPKLDTKDGDDKENPSSNTFQGQGQSLRKANKRKTKKDHSSSKAKTPRSPEVIEID</sequence>
<dbReference type="FunFam" id="2.40.40.50:FF:000001">
    <property type="entry name" value="Ubiquitin fusion degradation protein 1 homolog"/>
    <property type="match status" value="1"/>
</dbReference>
<dbReference type="GO" id="GO:0036503">
    <property type="term" value="P:ERAD pathway"/>
    <property type="evidence" value="ECO:0007669"/>
    <property type="project" value="TreeGrafter"/>
</dbReference>
<feature type="region of interest" description="Disordered" evidence="4">
    <location>
        <begin position="261"/>
        <end position="286"/>
    </location>
</feature>
<dbReference type="EMBL" id="JAWIZZ010000047">
    <property type="protein sequence ID" value="KAK5779622.1"/>
    <property type="molecule type" value="Genomic_DNA"/>
</dbReference>
<dbReference type="Gene3D" id="2.40.40.50">
    <property type="entry name" value="Ubiquitin fusion degradation protein UFD1, N-terminal domain"/>
    <property type="match status" value="1"/>
</dbReference>
<reference evidence="8" key="1">
    <citation type="submission" date="2023-07" db="EMBL/GenBank/DDBJ databases">
        <title>A draft genome of Kazachstania heterogenica Y-27499.</title>
        <authorList>
            <person name="Donic C."/>
            <person name="Kralova J.S."/>
            <person name="Fidel L."/>
            <person name="Ben-Dor S."/>
            <person name="Jung S."/>
        </authorList>
    </citation>
    <scope>NUCLEOTIDE SEQUENCE [LARGE SCALE GENOMIC DNA]</scope>
    <source>
        <strain evidence="8">Y27499</strain>
    </source>
</reference>
<evidence type="ECO:0000313" key="7">
    <source>
        <dbReference type="EMBL" id="KAK5779622.1"/>
    </source>
</evidence>
<comment type="similarity">
    <text evidence="1">Belongs to the UFD1 family.</text>
</comment>
<comment type="caution">
    <text evidence="7">The sequence shown here is derived from an EMBL/GenBank/DDBJ whole genome shotgun (WGS) entry which is preliminary data.</text>
</comment>
<evidence type="ECO:0000259" key="5">
    <source>
        <dbReference type="Pfam" id="PF03152"/>
    </source>
</evidence>
<evidence type="ECO:0000256" key="2">
    <source>
        <dbReference type="ARBA" id="ARBA00022786"/>
    </source>
</evidence>
<evidence type="ECO:0000259" key="6">
    <source>
        <dbReference type="Pfam" id="PF24842"/>
    </source>
</evidence>
<gene>
    <name evidence="7" type="ORF">RI543_003514</name>
</gene>
<dbReference type="GO" id="GO:0006511">
    <property type="term" value="P:ubiquitin-dependent protein catabolic process"/>
    <property type="evidence" value="ECO:0007669"/>
    <property type="project" value="InterPro"/>
</dbReference>
<evidence type="ECO:0000313" key="8">
    <source>
        <dbReference type="Proteomes" id="UP001306508"/>
    </source>
</evidence>
<feature type="region of interest" description="Disordered" evidence="4">
    <location>
        <begin position="212"/>
        <end position="233"/>
    </location>
</feature>
<feature type="domain" description="Ubiquitin fusion degradation protein UFD1 N-terminal subdomain 2" evidence="6">
    <location>
        <begin position="126"/>
        <end position="203"/>
    </location>
</feature>
<keyword evidence="2" id="KW-0833">Ubl conjugation pathway</keyword>
<dbReference type="Proteomes" id="UP001306508">
    <property type="component" value="Unassembled WGS sequence"/>
</dbReference>
<dbReference type="GO" id="GO:0031593">
    <property type="term" value="F:polyubiquitin modification-dependent protein binding"/>
    <property type="evidence" value="ECO:0007669"/>
    <property type="project" value="TreeGrafter"/>
</dbReference>
<accession>A0AAN7WNF6</accession>
<dbReference type="InterPro" id="IPR042299">
    <property type="entry name" value="Ufd1-like_Nn"/>
</dbReference>
<feature type="compositionally biased region" description="Polar residues" evidence="4">
    <location>
        <begin position="335"/>
        <end position="348"/>
    </location>
</feature>
<dbReference type="Pfam" id="PF03152">
    <property type="entry name" value="UFD1_N1"/>
    <property type="match status" value="1"/>
</dbReference>
<feature type="domain" description="Ubiquitin fusion degradation protein UFD1 N-terminal subdomain 1" evidence="5">
    <location>
        <begin position="25"/>
        <end position="124"/>
    </location>
</feature>
<dbReference type="Gene3D" id="3.10.330.10">
    <property type="match status" value="1"/>
</dbReference>
<dbReference type="InterPro" id="IPR055418">
    <property type="entry name" value="UFD1_N2"/>
</dbReference>
<dbReference type="InterPro" id="IPR004854">
    <property type="entry name" value="Ufd1-like"/>
</dbReference>